<keyword evidence="2" id="KW-1185">Reference proteome</keyword>
<protein>
    <submittedName>
        <fullName evidence="1">Uncharacterized protein</fullName>
    </submittedName>
</protein>
<reference evidence="1" key="1">
    <citation type="submission" date="2020-08" db="EMBL/GenBank/DDBJ databases">
        <title>Multicomponent nature underlies the extraordinary mechanical properties of spider dragline silk.</title>
        <authorList>
            <person name="Kono N."/>
            <person name="Nakamura H."/>
            <person name="Mori M."/>
            <person name="Yoshida Y."/>
            <person name="Ohtoshi R."/>
            <person name="Malay A.D."/>
            <person name="Moran D.A.P."/>
            <person name="Tomita M."/>
            <person name="Numata K."/>
            <person name="Arakawa K."/>
        </authorList>
    </citation>
    <scope>NUCLEOTIDE SEQUENCE</scope>
</reference>
<accession>A0A8X6NYZ4</accession>
<dbReference type="Proteomes" id="UP000887013">
    <property type="component" value="Unassembled WGS sequence"/>
</dbReference>
<organism evidence="1 2">
    <name type="scientific">Nephila pilipes</name>
    <name type="common">Giant wood spider</name>
    <name type="synonym">Nephila maculata</name>
    <dbReference type="NCBI Taxonomy" id="299642"/>
    <lineage>
        <taxon>Eukaryota</taxon>
        <taxon>Metazoa</taxon>
        <taxon>Ecdysozoa</taxon>
        <taxon>Arthropoda</taxon>
        <taxon>Chelicerata</taxon>
        <taxon>Arachnida</taxon>
        <taxon>Araneae</taxon>
        <taxon>Araneomorphae</taxon>
        <taxon>Entelegynae</taxon>
        <taxon>Araneoidea</taxon>
        <taxon>Nephilidae</taxon>
        <taxon>Nephila</taxon>
    </lineage>
</organism>
<comment type="caution">
    <text evidence="1">The sequence shown here is derived from an EMBL/GenBank/DDBJ whole genome shotgun (WGS) entry which is preliminary data.</text>
</comment>
<name>A0A8X6NYZ4_NEPPI</name>
<dbReference type="EMBL" id="BMAW01015225">
    <property type="protein sequence ID" value="GFT42660.1"/>
    <property type="molecule type" value="Genomic_DNA"/>
</dbReference>
<evidence type="ECO:0000313" key="2">
    <source>
        <dbReference type="Proteomes" id="UP000887013"/>
    </source>
</evidence>
<sequence>MSAKTLYRHLKSSADIPIRNICSEHITVQHFYLRHPLEKYRLQSPKKCIFLQGIEKLDSRWKKHPRNIKYVVECFKLFLIVASEEMLRRSNETEAI</sequence>
<proteinExistence type="predicted"/>
<dbReference type="AlphaFoldDB" id="A0A8X6NYZ4"/>
<evidence type="ECO:0000313" key="1">
    <source>
        <dbReference type="EMBL" id="GFT42660.1"/>
    </source>
</evidence>
<gene>
    <name evidence="1" type="ORF">NPIL_121461</name>
</gene>